<protein>
    <submittedName>
        <fullName evidence="1">ECF subfamily RNA polymerase sigma-24 subunit</fullName>
    </submittedName>
</protein>
<dbReference type="SUPFAM" id="SSF88946">
    <property type="entry name" value="Sigma2 domain of RNA polymerase sigma factors"/>
    <property type="match status" value="1"/>
</dbReference>
<dbReference type="InterPro" id="IPR036388">
    <property type="entry name" value="WH-like_DNA-bd_sf"/>
</dbReference>
<keyword evidence="2" id="KW-1185">Reference proteome</keyword>
<gene>
    <name evidence="1" type="ORF">GPEL0_01f0835</name>
</gene>
<dbReference type="Gene3D" id="1.10.1740.10">
    <property type="match status" value="1"/>
</dbReference>
<accession>A0ABQ0MFC3</accession>
<proteinExistence type="predicted"/>
<reference evidence="2" key="1">
    <citation type="submission" date="2017-05" db="EMBL/GenBank/DDBJ databases">
        <title>Draft genome sequence of Geobacter pelophilus, a iron(III)-reducing bacteria.</title>
        <authorList>
            <person name="Aoyagi T."/>
            <person name="Koike H."/>
            <person name="Morita T."/>
            <person name="Sato Y."/>
            <person name="Habe H."/>
            <person name="Hori T."/>
        </authorList>
    </citation>
    <scope>NUCLEOTIDE SEQUENCE [LARGE SCALE GENOMIC DNA]</scope>
    <source>
        <strain evidence="2">Drf2</strain>
    </source>
</reference>
<evidence type="ECO:0000313" key="2">
    <source>
        <dbReference type="Proteomes" id="UP000194153"/>
    </source>
</evidence>
<dbReference type="Proteomes" id="UP000194153">
    <property type="component" value="Unassembled WGS sequence"/>
</dbReference>
<dbReference type="InterPro" id="IPR013325">
    <property type="entry name" value="RNA_pol_sigma_r2"/>
</dbReference>
<name>A0ABQ0MFC3_9BACT</name>
<dbReference type="Gene3D" id="1.10.10.10">
    <property type="entry name" value="Winged helix-like DNA-binding domain superfamily/Winged helix DNA-binding domain"/>
    <property type="match status" value="1"/>
</dbReference>
<comment type="caution">
    <text evidence="1">The sequence shown here is derived from an EMBL/GenBank/DDBJ whole genome shotgun (WGS) entry which is preliminary data.</text>
</comment>
<dbReference type="InterPro" id="IPR013324">
    <property type="entry name" value="RNA_pol_sigma_r3/r4-like"/>
</dbReference>
<dbReference type="SUPFAM" id="SSF88659">
    <property type="entry name" value="Sigma3 and sigma4 domains of RNA polymerase sigma factors"/>
    <property type="match status" value="1"/>
</dbReference>
<dbReference type="RefSeq" id="WP_085812202.1">
    <property type="nucleotide sequence ID" value="NZ_BDQG01000001.1"/>
</dbReference>
<dbReference type="EMBL" id="BDQG01000001">
    <property type="protein sequence ID" value="GAW65786.1"/>
    <property type="molecule type" value="Genomic_DNA"/>
</dbReference>
<evidence type="ECO:0000313" key="1">
    <source>
        <dbReference type="EMBL" id="GAW65786.1"/>
    </source>
</evidence>
<dbReference type="InterPro" id="IPR014284">
    <property type="entry name" value="RNA_pol_sigma-70_dom"/>
</dbReference>
<sequence length="303" mass="34116">MQLFKPRSFFAERPPLEDPEGGAYARLITDNLGYIEKQCRRAVLQSMTGAGGDGFTAGSDDGLDLENQSDELLNEVLDRLREDDFKALREFKGKAKLTTYLTTIVANLVIDLVRQKKGRSRARERARELGEVAERLYELVYHRGCTLSQAHSHLEIDHGIREPLEALQGMLEKIRGRGARSQMLLASDPEEVWLVPGTRMAVDDEVEFVVPDPRKDAEAVLIETQRESGARQAVQDLLAGLDGEERFLLRLRFPTDGSTPMSFKEIGKLVGATENGVDARIRRILVRFRESLLRRGLTLKDLV</sequence>
<organism evidence="1 2">
    <name type="scientific">Geoanaerobacter pelophilus</name>
    <dbReference type="NCBI Taxonomy" id="60036"/>
    <lineage>
        <taxon>Bacteria</taxon>
        <taxon>Pseudomonadati</taxon>
        <taxon>Thermodesulfobacteriota</taxon>
        <taxon>Desulfuromonadia</taxon>
        <taxon>Geobacterales</taxon>
        <taxon>Geobacteraceae</taxon>
        <taxon>Geoanaerobacter</taxon>
    </lineage>
</organism>
<dbReference type="NCBIfam" id="TIGR02937">
    <property type="entry name" value="sigma70-ECF"/>
    <property type="match status" value="1"/>
</dbReference>